<reference evidence="1 3" key="1">
    <citation type="journal article" date="2016" name="Genome Announc.">
        <title>Complete Genome Sequence of the Amino Acid-Fermenting Clostridium propionicum X2 (DSM 1682).</title>
        <authorList>
            <person name="Poehlein A."/>
            <person name="Schlien K."/>
            <person name="Chowdhury N.P."/>
            <person name="Gottschalk G."/>
            <person name="Buckel W."/>
            <person name="Daniel R."/>
        </authorList>
    </citation>
    <scope>NUCLEOTIDE SEQUENCE [LARGE SCALE GENOMIC DNA]</scope>
    <source>
        <strain evidence="1 3">X2</strain>
    </source>
</reference>
<dbReference type="RefSeq" id="WP_066050694.1">
    <property type="nucleotide sequence ID" value="NZ_CP014223.1"/>
</dbReference>
<gene>
    <name evidence="1" type="ORF">CPRO_18620</name>
    <name evidence="2" type="ORF">SAMN02745151_01459</name>
</gene>
<evidence type="ECO:0000313" key="2">
    <source>
        <dbReference type="EMBL" id="SHE68587.1"/>
    </source>
</evidence>
<accession>A0A0X1U953</accession>
<keyword evidence="3" id="KW-1185">Reference proteome</keyword>
<evidence type="ECO:0000313" key="4">
    <source>
        <dbReference type="Proteomes" id="UP000184204"/>
    </source>
</evidence>
<evidence type="ECO:0000313" key="1">
    <source>
        <dbReference type="EMBL" id="AMJ41444.1"/>
    </source>
</evidence>
<organism evidence="2 4">
    <name type="scientific">Anaerotignum propionicum DSM 1682</name>
    <dbReference type="NCBI Taxonomy" id="991789"/>
    <lineage>
        <taxon>Bacteria</taxon>
        <taxon>Bacillati</taxon>
        <taxon>Bacillota</taxon>
        <taxon>Clostridia</taxon>
        <taxon>Lachnospirales</taxon>
        <taxon>Anaerotignaceae</taxon>
        <taxon>Anaerotignum</taxon>
    </lineage>
</organism>
<sequence length="116" mass="13965">MSKKENNKKINKKINKEAKWRTKVESDKQLVNFIDKCELTKEFPNQIKKDNIKVLIILSKLNSQDLNDFEKKLIKKYQKAKMRIMKAEIIYEKICYNKVNDEKKEKKEKKANRTSE</sequence>
<protein>
    <submittedName>
        <fullName evidence="2">Uncharacterized protein</fullName>
    </submittedName>
</protein>
<dbReference type="EMBL" id="FQUA01000005">
    <property type="protein sequence ID" value="SHE68587.1"/>
    <property type="molecule type" value="Genomic_DNA"/>
</dbReference>
<reference evidence="4" key="3">
    <citation type="submission" date="2016-11" db="EMBL/GenBank/DDBJ databases">
        <authorList>
            <person name="Jaros S."/>
            <person name="Januszkiewicz K."/>
            <person name="Wedrychowicz H."/>
        </authorList>
    </citation>
    <scope>NUCLEOTIDE SEQUENCE [LARGE SCALE GENOMIC DNA]</scope>
    <source>
        <strain evidence="4">DSM 1682</strain>
    </source>
</reference>
<dbReference type="Proteomes" id="UP000184204">
    <property type="component" value="Unassembled WGS sequence"/>
</dbReference>
<dbReference type="EMBL" id="CP014223">
    <property type="protein sequence ID" value="AMJ41444.1"/>
    <property type="molecule type" value="Genomic_DNA"/>
</dbReference>
<name>A0A0X1U953_ANAPI</name>
<reference evidence="2" key="4">
    <citation type="submission" date="2016-11" db="EMBL/GenBank/DDBJ databases">
        <authorList>
            <person name="Varghese N."/>
            <person name="Submissions S."/>
        </authorList>
    </citation>
    <scope>NUCLEOTIDE SEQUENCE</scope>
    <source>
        <strain evidence="2">DSM 1682</strain>
    </source>
</reference>
<proteinExistence type="predicted"/>
<dbReference type="Proteomes" id="UP000068026">
    <property type="component" value="Chromosome"/>
</dbReference>
<reference evidence="3" key="2">
    <citation type="submission" date="2016-01" db="EMBL/GenBank/DDBJ databases">
        <authorList>
            <person name="Poehlein A."/>
            <person name="Schlien K."/>
            <person name="Gottschalk G."/>
            <person name="Buckel W."/>
            <person name="Daniel R."/>
        </authorList>
    </citation>
    <scope>NUCLEOTIDE SEQUENCE [LARGE SCALE GENOMIC DNA]</scope>
    <source>
        <strain evidence="3">X2</strain>
    </source>
</reference>
<dbReference type="KEGG" id="cpro:CPRO_18620"/>
<dbReference type="AlphaFoldDB" id="A0A0X1U953"/>
<evidence type="ECO:0000313" key="3">
    <source>
        <dbReference type="Proteomes" id="UP000068026"/>
    </source>
</evidence>